<evidence type="ECO:0000256" key="4">
    <source>
        <dbReference type="ARBA" id="ARBA00012881"/>
    </source>
</evidence>
<evidence type="ECO:0000313" key="12">
    <source>
        <dbReference type="Proteomes" id="UP000037035"/>
    </source>
</evidence>
<dbReference type="Pfam" id="PF13434">
    <property type="entry name" value="Lys_Orn_oxgnase"/>
    <property type="match status" value="1"/>
</dbReference>
<keyword evidence="6" id="KW-0274">FAD</keyword>
<comment type="caution">
    <text evidence="11">The sequence shown here is derived from an EMBL/GenBank/DDBJ whole genome shotgun (WGS) entry which is preliminary data.</text>
</comment>
<proteinExistence type="inferred from homology"/>
<comment type="cofactor">
    <cofactor evidence="1">
        <name>FAD</name>
        <dbReference type="ChEBI" id="CHEBI:57692"/>
    </cofactor>
</comment>
<comment type="catalytic activity">
    <reaction evidence="9">
        <text>L-ornithine + NADPH + O2 = N(5)-hydroxy-L-ornithine + NADP(+) + H2O</text>
        <dbReference type="Rhea" id="RHEA:41508"/>
        <dbReference type="ChEBI" id="CHEBI:15377"/>
        <dbReference type="ChEBI" id="CHEBI:15379"/>
        <dbReference type="ChEBI" id="CHEBI:46911"/>
        <dbReference type="ChEBI" id="CHEBI:57783"/>
        <dbReference type="ChEBI" id="CHEBI:58349"/>
        <dbReference type="ChEBI" id="CHEBI:78275"/>
        <dbReference type="EC" id="1.14.13.196"/>
    </reaction>
</comment>
<evidence type="ECO:0000256" key="1">
    <source>
        <dbReference type="ARBA" id="ARBA00001974"/>
    </source>
</evidence>
<evidence type="ECO:0000256" key="2">
    <source>
        <dbReference type="ARBA" id="ARBA00004924"/>
    </source>
</evidence>
<dbReference type="AlphaFoldDB" id="A0A0L6U733"/>
<evidence type="ECO:0000256" key="3">
    <source>
        <dbReference type="ARBA" id="ARBA00007588"/>
    </source>
</evidence>
<evidence type="ECO:0000256" key="10">
    <source>
        <dbReference type="ARBA" id="ARBA00049248"/>
    </source>
</evidence>
<evidence type="ECO:0000256" key="5">
    <source>
        <dbReference type="ARBA" id="ARBA00022630"/>
    </source>
</evidence>
<evidence type="ECO:0000256" key="6">
    <source>
        <dbReference type="ARBA" id="ARBA00022827"/>
    </source>
</evidence>
<comment type="pathway">
    <text evidence="2">Siderophore biosynthesis.</text>
</comment>
<dbReference type="InterPro" id="IPR036188">
    <property type="entry name" value="FAD/NAD-bd_sf"/>
</dbReference>
<evidence type="ECO:0000313" key="11">
    <source>
        <dbReference type="EMBL" id="KNZ44324.1"/>
    </source>
</evidence>
<dbReference type="EC" id="1.14.13.196" evidence="4"/>
<accession>A0A0L6U733</accession>
<comment type="catalytic activity">
    <reaction evidence="10">
        <text>L-ornithine + NADH + O2 = N(5)-hydroxy-L-ornithine + NAD(+) + H2O</text>
        <dbReference type="Rhea" id="RHEA:41512"/>
        <dbReference type="ChEBI" id="CHEBI:15377"/>
        <dbReference type="ChEBI" id="CHEBI:15379"/>
        <dbReference type="ChEBI" id="CHEBI:46911"/>
        <dbReference type="ChEBI" id="CHEBI:57540"/>
        <dbReference type="ChEBI" id="CHEBI:57945"/>
        <dbReference type="ChEBI" id="CHEBI:78275"/>
        <dbReference type="EC" id="1.14.13.196"/>
    </reaction>
</comment>
<sequence>MSLNTNTAKPNHNQTGLGQMDQLQSFDLIGIGFGPANLSLSVRLAEENLANSSRTCQSQNQEVTENDDRNHLKPGSLKTCFIESNDSFRWHPGMMRFLLGF</sequence>
<reference evidence="11 12" key="1">
    <citation type="submission" date="2015-08" db="EMBL/GenBank/DDBJ databases">
        <title>Next Generation Sequencing and Analysis of the Genome of Puccinia sorghi L Schw, the Causal Agent of Maize Common Rust.</title>
        <authorList>
            <person name="Rochi L."/>
            <person name="Burguener G."/>
            <person name="Darino M."/>
            <person name="Turjanski A."/>
            <person name="Kreff E."/>
            <person name="Dieguez M.J."/>
            <person name="Sacco F."/>
        </authorList>
    </citation>
    <scope>NUCLEOTIDE SEQUENCE [LARGE SCALE GENOMIC DNA]</scope>
    <source>
        <strain evidence="11 12">RO10H11247</strain>
    </source>
</reference>
<dbReference type="Gene3D" id="3.50.50.60">
    <property type="entry name" value="FAD/NAD(P)-binding domain"/>
    <property type="match status" value="1"/>
</dbReference>
<protein>
    <recommendedName>
        <fullName evidence="4">L-ornithine N(5)-monooxygenase [NAD(P)H]</fullName>
        <ecNumber evidence="4">1.14.13.196</ecNumber>
    </recommendedName>
</protein>
<gene>
    <name evidence="11" type="ORF">VP01_928g8</name>
</gene>
<keyword evidence="8" id="KW-0560">Oxidoreductase</keyword>
<comment type="similarity">
    <text evidence="3">Belongs to the lysine N(6)-hydroxylase/L-ornithine N(5)-oxygenase family.</text>
</comment>
<keyword evidence="12" id="KW-1185">Reference proteome</keyword>
<name>A0A0L6U733_9BASI</name>
<evidence type="ECO:0000256" key="9">
    <source>
        <dbReference type="ARBA" id="ARBA00047598"/>
    </source>
</evidence>
<keyword evidence="5" id="KW-0285">Flavoprotein</keyword>
<evidence type="ECO:0000256" key="7">
    <source>
        <dbReference type="ARBA" id="ARBA00022857"/>
    </source>
</evidence>
<evidence type="ECO:0000256" key="8">
    <source>
        <dbReference type="ARBA" id="ARBA00023002"/>
    </source>
</evidence>
<dbReference type="InterPro" id="IPR025700">
    <property type="entry name" value="Lys/Orn_oxygenase"/>
</dbReference>
<dbReference type="VEuPathDB" id="FungiDB:VP01_928g8"/>
<keyword evidence="7" id="KW-0521">NADP</keyword>
<dbReference type="Proteomes" id="UP000037035">
    <property type="component" value="Unassembled WGS sequence"/>
</dbReference>
<dbReference type="EMBL" id="LAVV01014926">
    <property type="protein sequence ID" value="KNZ44324.1"/>
    <property type="molecule type" value="Genomic_DNA"/>
</dbReference>
<organism evidence="11 12">
    <name type="scientific">Puccinia sorghi</name>
    <dbReference type="NCBI Taxonomy" id="27349"/>
    <lineage>
        <taxon>Eukaryota</taxon>
        <taxon>Fungi</taxon>
        <taxon>Dikarya</taxon>
        <taxon>Basidiomycota</taxon>
        <taxon>Pucciniomycotina</taxon>
        <taxon>Pucciniomycetes</taxon>
        <taxon>Pucciniales</taxon>
        <taxon>Pucciniaceae</taxon>
        <taxon>Puccinia</taxon>
    </lineage>
</organism>
<dbReference type="GO" id="GO:0016491">
    <property type="term" value="F:oxidoreductase activity"/>
    <property type="evidence" value="ECO:0007669"/>
    <property type="project" value="UniProtKB-KW"/>
</dbReference>
<dbReference type="OrthoDB" id="3519933at2759"/>